<accession>A0A6G0T831</accession>
<comment type="caution">
    <text evidence="1">The sequence shown here is derived from an EMBL/GenBank/DDBJ whole genome shotgun (WGS) entry which is preliminary data.</text>
</comment>
<evidence type="ECO:0000313" key="1">
    <source>
        <dbReference type="EMBL" id="KAE9527712.1"/>
    </source>
</evidence>
<keyword evidence="2" id="KW-1185">Reference proteome</keyword>
<evidence type="ECO:0000313" key="2">
    <source>
        <dbReference type="Proteomes" id="UP000475862"/>
    </source>
</evidence>
<dbReference type="AlphaFoldDB" id="A0A6G0T831"/>
<organism evidence="1 2">
    <name type="scientific">Aphis glycines</name>
    <name type="common">Soybean aphid</name>
    <dbReference type="NCBI Taxonomy" id="307491"/>
    <lineage>
        <taxon>Eukaryota</taxon>
        <taxon>Metazoa</taxon>
        <taxon>Ecdysozoa</taxon>
        <taxon>Arthropoda</taxon>
        <taxon>Hexapoda</taxon>
        <taxon>Insecta</taxon>
        <taxon>Pterygota</taxon>
        <taxon>Neoptera</taxon>
        <taxon>Paraneoptera</taxon>
        <taxon>Hemiptera</taxon>
        <taxon>Sternorrhyncha</taxon>
        <taxon>Aphidomorpha</taxon>
        <taxon>Aphidoidea</taxon>
        <taxon>Aphididae</taxon>
        <taxon>Aphidini</taxon>
        <taxon>Aphis</taxon>
        <taxon>Aphis</taxon>
    </lineage>
</organism>
<name>A0A6G0T831_APHGL</name>
<dbReference type="EMBL" id="VYZN01000051">
    <property type="protein sequence ID" value="KAE9527712.1"/>
    <property type="molecule type" value="Genomic_DNA"/>
</dbReference>
<reference evidence="1 2" key="1">
    <citation type="submission" date="2019-08" db="EMBL/GenBank/DDBJ databases">
        <title>The genome of the soybean aphid Biotype 1, its phylome, world population structure and adaptation to the North American continent.</title>
        <authorList>
            <person name="Giordano R."/>
            <person name="Donthu R.K."/>
            <person name="Hernandez A.G."/>
            <person name="Wright C.L."/>
            <person name="Zimin A.V."/>
        </authorList>
    </citation>
    <scope>NUCLEOTIDE SEQUENCE [LARGE SCALE GENOMIC DNA]</scope>
    <source>
        <tissue evidence="1">Whole aphids</tissue>
    </source>
</reference>
<gene>
    <name evidence="1" type="ORF">AGLY_012785</name>
</gene>
<sequence length="233" mass="26938">MFIDKCTIRIYVIVKRFKRMSKFRLVSNISILNEKYLSEYFKFATSKSRGLATEKIYLPIELCDIYLYRIIPALKNNFESRGRDHLTNDIAEGTTARSCFLVYAFLDYYVLHRNKNVCTSGCVCYCITQHLHFGFFFSTTCSTWEGSFPFITRALFLQVLVRSRGRHVVQRWVVLGHLDHVVEHAAMGSGHTCRHAVRAKSLSLICCCYIVGDAKTGNRRASRTRSKTRTDED</sequence>
<protein>
    <submittedName>
        <fullName evidence="1">Uncharacterized protein</fullName>
    </submittedName>
</protein>
<proteinExistence type="predicted"/>
<dbReference type="Proteomes" id="UP000475862">
    <property type="component" value="Unassembled WGS sequence"/>
</dbReference>